<dbReference type="STRING" id="1300345.LF41_1137"/>
<name>A0A0A2WQP3_9GAMM</name>
<keyword evidence="1" id="KW-0732">Signal</keyword>
<dbReference type="PATRIC" id="fig|1300345.3.peg.455"/>
<feature type="signal peptide" evidence="1">
    <location>
        <begin position="1"/>
        <end position="31"/>
    </location>
</feature>
<dbReference type="AlphaFoldDB" id="A0A0A2WQP3"/>
<dbReference type="NCBIfam" id="NF041518">
    <property type="entry name" value="choice_anch_Q"/>
    <property type="match status" value="1"/>
</dbReference>
<dbReference type="OrthoDB" id="6057622at2"/>
<dbReference type="InterPro" id="IPR059226">
    <property type="entry name" value="Choice_anch_Q_dom"/>
</dbReference>
<dbReference type="Proteomes" id="UP000030518">
    <property type="component" value="Unassembled WGS sequence"/>
</dbReference>
<evidence type="ECO:0008006" key="4">
    <source>
        <dbReference type="Google" id="ProtNLM"/>
    </source>
</evidence>
<comment type="caution">
    <text evidence="2">The sequence shown here is derived from an EMBL/GenBank/DDBJ whole genome shotgun (WGS) entry which is preliminary data.</text>
</comment>
<protein>
    <recommendedName>
        <fullName evidence="4">Right handed beta helix domain-containing protein</fullName>
    </recommendedName>
</protein>
<feature type="chain" id="PRO_5001996881" description="Right handed beta helix domain-containing protein" evidence="1">
    <location>
        <begin position="32"/>
        <end position="464"/>
    </location>
</feature>
<sequence length="464" mass="48402">MCLPARSTALFCSTLLFASLGSLGFAPDAHAATRSVTNCNDSGAGSLRTAVVGAANNDVVDMRGLSCGTIFLNGAIPIRVANLQIVGPGYSRLTVNGRERGRVLQQEIPTPPNTLPRVDGDLILRGFSVSWGRTSGQYALGGCLFAQSRLHLQSMQVHHCTARSSGTPPEYGSGGGGAWGYNAINATNSFVHSNRAFPNGAGGGLYSNWDGMRLDGSRIAYNTVDTNGGGVIALFGFWMYRSTIDHNTATDGPAGGIATAGGAVLINKSTVSWNHAQIRGVGEFDGGYPQRVVESTLSHNSADFDEGGIALLSFGLPTEILNSTIAFNVALAESFEGACRLRGSGLSMNGIIRVNSSIISGNTCAGKPADVGRTQEIDIENRVVGADNLIGKSFIAIPSDTILTNSPRLAPLANNGGPTQTHALLSDSPAVDAGNNLPVFLYDQRGQGFPRVVNGRADIGAFER</sequence>
<dbReference type="SUPFAM" id="SSF51126">
    <property type="entry name" value="Pectin lyase-like"/>
    <property type="match status" value="1"/>
</dbReference>
<gene>
    <name evidence="2" type="ORF">LF41_1137</name>
</gene>
<evidence type="ECO:0000313" key="2">
    <source>
        <dbReference type="EMBL" id="KGQ20600.1"/>
    </source>
</evidence>
<accession>A0A0A2WQP3</accession>
<evidence type="ECO:0000313" key="3">
    <source>
        <dbReference type="Proteomes" id="UP000030518"/>
    </source>
</evidence>
<keyword evidence="3" id="KW-1185">Reference proteome</keyword>
<dbReference type="eggNOG" id="COG3210">
    <property type="taxonomic scope" value="Bacteria"/>
</dbReference>
<evidence type="ECO:0000256" key="1">
    <source>
        <dbReference type="SAM" id="SignalP"/>
    </source>
</evidence>
<dbReference type="InterPro" id="IPR011050">
    <property type="entry name" value="Pectin_lyase_fold/virulence"/>
</dbReference>
<proteinExistence type="predicted"/>
<organism evidence="2 3">
    <name type="scientific">Lysobacter dokdonensis DS-58</name>
    <dbReference type="NCBI Taxonomy" id="1300345"/>
    <lineage>
        <taxon>Bacteria</taxon>
        <taxon>Pseudomonadati</taxon>
        <taxon>Pseudomonadota</taxon>
        <taxon>Gammaproteobacteria</taxon>
        <taxon>Lysobacterales</taxon>
        <taxon>Lysobacteraceae</taxon>
        <taxon>Noviluteimonas</taxon>
    </lineage>
</organism>
<dbReference type="EMBL" id="JRKJ01000002">
    <property type="protein sequence ID" value="KGQ20600.1"/>
    <property type="molecule type" value="Genomic_DNA"/>
</dbReference>
<reference evidence="2 3" key="1">
    <citation type="submission" date="2014-09" db="EMBL/GenBank/DDBJ databases">
        <title>Genome sequences of Lysobacter dokdonensis DS-58.</title>
        <authorList>
            <person name="Kim J.F."/>
            <person name="Kwak M.-J."/>
        </authorList>
    </citation>
    <scope>NUCLEOTIDE SEQUENCE [LARGE SCALE GENOMIC DNA]</scope>
    <source>
        <strain evidence="2 3">DS-58</strain>
    </source>
</reference>
<dbReference type="RefSeq" id="WP_036165120.1">
    <property type="nucleotide sequence ID" value="NZ_JRKJ01000002.1"/>
</dbReference>